<protein>
    <recommendedName>
        <fullName evidence="3">Alpha/beta hydrolase fold-3 domain-containing protein</fullName>
    </recommendedName>
</protein>
<name>A0A1L9R523_ASPWE</name>
<keyword evidence="2" id="KW-0472">Membrane</keyword>
<evidence type="ECO:0000256" key="2">
    <source>
        <dbReference type="SAM" id="Phobius"/>
    </source>
</evidence>
<reference evidence="5" key="1">
    <citation type="journal article" date="2017" name="Genome Biol.">
        <title>Comparative genomics reveals high biological diversity and specific adaptations in the industrially and medically important fungal genus Aspergillus.</title>
        <authorList>
            <person name="de Vries R.P."/>
            <person name="Riley R."/>
            <person name="Wiebenga A."/>
            <person name="Aguilar-Osorio G."/>
            <person name="Amillis S."/>
            <person name="Uchima C.A."/>
            <person name="Anderluh G."/>
            <person name="Asadollahi M."/>
            <person name="Askin M."/>
            <person name="Barry K."/>
            <person name="Battaglia E."/>
            <person name="Bayram O."/>
            <person name="Benocci T."/>
            <person name="Braus-Stromeyer S.A."/>
            <person name="Caldana C."/>
            <person name="Canovas D."/>
            <person name="Cerqueira G.C."/>
            <person name="Chen F."/>
            <person name="Chen W."/>
            <person name="Choi C."/>
            <person name="Clum A."/>
            <person name="Dos Santos R.A."/>
            <person name="Damasio A.R."/>
            <person name="Diallinas G."/>
            <person name="Emri T."/>
            <person name="Fekete E."/>
            <person name="Flipphi M."/>
            <person name="Freyberg S."/>
            <person name="Gallo A."/>
            <person name="Gournas C."/>
            <person name="Habgood R."/>
            <person name="Hainaut M."/>
            <person name="Harispe M.L."/>
            <person name="Henrissat B."/>
            <person name="Hilden K.S."/>
            <person name="Hope R."/>
            <person name="Hossain A."/>
            <person name="Karabika E."/>
            <person name="Karaffa L."/>
            <person name="Karanyi Z."/>
            <person name="Krasevec N."/>
            <person name="Kuo A."/>
            <person name="Kusch H."/>
            <person name="LaButti K."/>
            <person name="Lagendijk E.L."/>
            <person name="Lapidus A."/>
            <person name="Levasseur A."/>
            <person name="Lindquist E."/>
            <person name="Lipzen A."/>
            <person name="Logrieco A.F."/>
            <person name="MacCabe A."/>
            <person name="Maekelae M.R."/>
            <person name="Malavazi I."/>
            <person name="Melin P."/>
            <person name="Meyer V."/>
            <person name="Mielnichuk N."/>
            <person name="Miskei M."/>
            <person name="Molnar A.P."/>
            <person name="Mule G."/>
            <person name="Ngan C.Y."/>
            <person name="Orejas M."/>
            <person name="Orosz E."/>
            <person name="Ouedraogo J.P."/>
            <person name="Overkamp K.M."/>
            <person name="Park H.-S."/>
            <person name="Perrone G."/>
            <person name="Piumi F."/>
            <person name="Punt P.J."/>
            <person name="Ram A.F."/>
            <person name="Ramon A."/>
            <person name="Rauscher S."/>
            <person name="Record E."/>
            <person name="Riano-Pachon D.M."/>
            <person name="Robert V."/>
            <person name="Roehrig J."/>
            <person name="Ruller R."/>
            <person name="Salamov A."/>
            <person name="Salih N.S."/>
            <person name="Samson R.A."/>
            <person name="Sandor E."/>
            <person name="Sanguinetti M."/>
            <person name="Schuetze T."/>
            <person name="Sepcic K."/>
            <person name="Shelest E."/>
            <person name="Sherlock G."/>
            <person name="Sophianopoulou V."/>
            <person name="Squina F.M."/>
            <person name="Sun H."/>
            <person name="Susca A."/>
            <person name="Todd R.B."/>
            <person name="Tsang A."/>
            <person name="Unkles S.E."/>
            <person name="van de Wiele N."/>
            <person name="van Rossen-Uffink D."/>
            <person name="Oliveira J.V."/>
            <person name="Vesth T.C."/>
            <person name="Visser J."/>
            <person name="Yu J.-H."/>
            <person name="Zhou M."/>
            <person name="Andersen M.R."/>
            <person name="Archer D.B."/>
            <person name="Baker S.E."/>
            <person name="Benoit I."/>
            <person name="Brakhage A.A."/>
            <person name="Braus G.H."/>
            <person name="Fischer R."/>
            <person name="Frisvad J.C."/>
            <person name="Goldman G.H."/>
            <person name="Houbraken J."/>
            <person name="Oakley B."/>
            <person name="Pocsi I."/>
            <person name="Scazzocchio C."/>
            <person name="Seiboth B."/>
            <person name="vanKuyk P.A."/>
            <person name="Wortman J."/>
            <person name="Dyer P.S."/>
            <person name="Grigoriev I.V."/>
        </authorList>
    </citation>
    <scope>NUCLEOTIDE SEQUENCE [LARGE SCALE GENOMIC DNA]</scope>
    <source>
        <strain evidence="5">DTO 134E9</strain>
    </source>
</reference>
<dbReference type="PANTHER" id="PTHR48081">
    <property type="entry name" value="AB HYDROLASE SUPERFAMILY PROTEIN C4A8.06C"/>
    <property type="match status" value="1"/>
</dbReference>
<sequence>MQLAKKVQLSAWEKLDLFPALASIWWTVFYALLTGLWRSEKQAKSLFLHVGYAVMRRLTKRLSPKQLQYVSPPTNKVYEQYMSKTKQLAQSVDIGENAIGHWIGDRKADHVLIWYHGGGFSLPANMGYYRFFAQLIAAAAAQNKSLAIFNLTYTLAPHGTYPTQLRQAVECLRYVINESVTHTPSKILLGGDSAGGNLVGGVLSHLAHPHPEIEPLVLSENLAGAVLISPWTSMDTEFPDQVIYSGGDLITESVAKPWAGAYLGPTKRDNYTDLSMAPSEWYADFPVDSVLVSAGGNEIMLPIIEDFVGKFKGGYPELEFFVGYRECHVAPIYNLYLGDKTETEQGRKVKSWLVELL</sequence>
<keyword evidence="2" id="KW-1133">Transmembrane helix</keyword>
<dbReference type="RefSeq" id="XP_040683698.1">
    <property type="nucleotide sequence ID" value="XM_040829923.1"/>
</dbReference>
<dbReference type="InterPro" id="IPR013094">
    <property type="entry name" value="AB_hydrolase_3"/>
</dbReference>
<keyword evidence="2" id="KW-0812">Transmembrane</keyword>
<evidence type="ECO:0000313" key="5">
    <source>
        <dbReference type="Proteomes" id="UP000184383"/>
    </source>
</evidence>
<dbReference type="GO" id="GO:0016787">
    <property type="term" value="F:hydrolase activity"/>
    <property type="evidence" value="ECO:0007669"/>
    <property type="project" value="UniProtKB-KW"/>
</dbReference>
<dbReference type="VEuPathDB" id="FungiDB:ASPWEDRAFT_165876"/>
<dbReference type="PANTHER" id="PTHR48081:SF21">
    <property type="entry name" value="LIPASE_THIOESTERASE FAMILY PROTEIN (AFU_ORTHOLOGUE AFUA_8G02590)"/>
    <property type="match status" value="1"/>
</dbReference>
<dbReference type="STRING" id="1073089.A0A1L9R523"/>
<dbReference type="AlphaFoldDB" id="A0A1L9R523"/>
<evidence type="ECO:0000259" key="3">
    <source>
        <dbReference type="Pfam" id="PF07859"/>
    </source>
</evidence>
<dbReference type="Proteomes" id="UP000184383">
    <property type="component" value="Unassembled WGS sequence"/>
</dbReference>
<proteinExistence type="predicted"/>
<keyword evidence="1" id="KW-0378">Hydrolase</keyword>
<accession>A0A1L9R523</accession>
<gene>
    <name evidence="4" type="ORF">ASPWEDRAFT_165876</name>
</gene>
<evidence type="ECO:0000313" key="4">
    <source>
        <dbReference type="EMBL" id="OJJ30021.1"/>
    </source>
</evidence>
<feature type="domain" description="Alpha/beta hydrolase fold-3" evidence="3">
    <location>
        <begin position="112"/>
        <end position="308"/>
    </location>
</feature>
<dbReference type="Pfam" id="PF07859">
    <property type="entry name" value="Abhydrolase_3"/>
    <property type="match status" value="1"/>
</dbReference>
<dbReference type="EMBL" id="KV878218">
    <property type="protein sequence ID" value="OJJ30021.1"/>
    <property type="molecule type" value="Genomic_DNA"/>
</dbReference>
<keyword evidence="5" id="KW-1185">Reference proteome</keyword>
<dbReference type="SUPFAM" id="SSF53474">
    <property type="entry name" value="alpha/beta-Hydrolases"/>
    <property type="match status" value="1"/>
</dbReference>
<dbReference type="InterPro" id="IPR029058">
    <property type="entry name" value="AB_hydrolase_fold"/>
</dbReference>
<dbReference type="GeneID" id="63745771"/>
<dbReference type="InterPro" id="IPR050300">
    <property type="entry name" value="GDXG_lipolytic_enzyme"/>
</dbReference>
<dbReference type="Gene3D" id="3.40.50.1820">
    <property type="entry name" value="alpha/beta hydrolase"/>
    <property type="match status" value="1"/>
</dbReference>
<dbReference type="OrthoDB" id="2152029at2759"/>
<evidence type="ECO:0000256" key="1">
    <source>
        <dbReference type="ARBA" id="ARBA00022801"/>
    </source>
</evidence>
<organism evidence="4 5">
    <name type="scientific">Aspergillus wentii DTO 134E9</name>
    <dbReference type="NCBI Taxonomy" id="1073089"/>
    <lineage>
        <taxon>Eukaryota</taxon>
        <taxon>Fungi</taxon>
        <taxon>Dikarya</taxon>
        <taxon>Ascomycota</taxon>
        <taxon>Pezizomycotina</taxon>
        <taxon>Eurotiomycetes</taxon>
        <taxon>Eurotiomycetidae</taxon>
        <taxon>Eurotiales</taxon>
        <taxon>Aspergillaceae</taxon>
        <taxon>Aspergillus</taxon>
        <taxon>Aspergillus subgen. Cremei</taxon>
    </lineage>
</organism>
<feature type="transmembrane region" description="Helical" evidence="2">
    <location>
        <begin position="17"/>
        <end position="37"/>
    </location>
</feature>